<dbReference type="Gene3D" id="3.90.1150.10">
    <property type="entry name" value="Aspartate Aminotransferase, domain 1"/>
    <property type="match status" value="1"/>
</dbReference>
<dbReference type="GO" id="GO:0030170">
    <property type="term" value="F:pyridoxal phosphate binding"/>
    <property type="evidence" value="ECO:0007669"/>
    <property type="project" value="TreeGrafter"/>
</dbReference>
<dbReference type="PIRSF" id="PIRSF000390">
    <property type="entry name" value="PLP_StrS"/>
    <property type="match status" value="1"/>
</dbReference>
<dbReference type="InterPro" id="IPR015422">
    <property type="entry name" value="PyrdxlP-dep_Trfase_small"/>
</dbReference>
<keyword evidence="4" id="KW-0032">Aminotransferase</keyword>
<protein>
    <submittedName>
        <fullName evidence="4">DegT/DnrJ/EryC1/StrS family aminotransferase</fullName>
    </submittedName>
</protein>
<dbReference type="KEGG" id="cheb:HH215_32750"/>
<evidence type="ECO:0000313" key="5">
    <source>
        <dbReference type="Proteomes" id="UP000502248"/>
    </source>
</evidence>
<dbReference type="AlphaFoldDB" id="A0A7Z2VR96"/>
<evidence type="ECO:0000313" key="4">
    <source>
        <dbReference type="EMBL" id="QJD87480.1"/>
    </source>
</evidence>
<dbReference type="InterPro" id="IPR015424">
    <property type="entry name" value="PyrdxlP-dep_Trfase"/>
</dbReference>
<keyword evidence="5" id="KW-1185">Reference proteome</keyword>
<reference evidence="4 5" key="1">
    <citation type="submission" date="2020-04" db="EMBL/GenBank/DDBJ databases">
        <title>Genome sequencing of novel species.</title>
        <authorList>
            <person name="Heo J."/>
            <person name="Kim S.-J."/>
            <person name="Kim J.-S."/>
            <person name="Hong S.-B."/>
            <person name="Kwon S.-W."/>
        </authorList>
    </citation>
    <scope>NUCLEOTIDE SEQUENCE [LARGE SCALE GENOMIC DNA]</scope>
    <source>
        <strain evidence="4 5">MFER-1</strain>
    </source>
</reference>
<gene>
    <name evidence="4" type="ORF">HH215_32750</name>
</gene>
<organism evidence="4 5">
    <name type="scientific">Cohnella herbarum</name>
    <dbReference type="NCBI Taxonomy" id="2728023"/>
    <lineage>
        <taxon>Bacteria</taxon>
        <taxon>Bacillati</taxon>
        <taxon>Bacillota</taxon>
        <taxon>Bacilli</taxon>
        <taxon>Bacillales</taxon>
        <taxon>Paenibacillaceae</taxon>
        <taxon>Cohnella</taxon>
    </lineage>
</organism>
<dbReference type="Proteomes" id="UP000502248">
    <property type="component" value="Chromosome"/>
</dbReference>
<keyword evidence="4" id="KW-0808">Transferase</keyword>
<comment type="similarity">
    <text evidence="3">Belongs to the DegT/DnrJ/EryC1 family.</text>
</comment>
<evidence type="ECO:0000256" key="2">
    <source>
        <dbReference type="PIRSR" id="PIRSR000390-2"/>
    </source>
</evidence>
<dbReference type="Gene3D" id="3.40.640.10">
    <property type="entry name" value="Type I PLP-dependent aspartate aminotransferase-like (Major domain)"/>
    <property type="match status" value="1"/>
</dbReference>
<dbReference type="SUPFAM" id="SSF53383">
    <property type="entry name" value="PLP-dependent transferases"/>
    <property type="match status" value="1"/>
</dbReference>
<evidence type="ECO:0000256" key="1">
    <source>
        <dbReference type="PIRSR" id="PIRSR000390-1"/>
    </source>
</evidence>
<feature type="modified residue" description="N6-(pyridoxal phosphate)lysine" evidence="2">
    <location>
        <position position="203"/>
    </location>
</feature>
<dbReference type="Pfam" id="PF01041">
    <property type="entry name" value="DegT_DnrJ_EryC1"/>
    <property type="match status" value="1"/>
</dbReference>
<dbReference type="CDD" id="cd00616">
    <property type="entry name" value="AHBA_syn"/>
    <property type="match status" value="1"/>
</dbReference>
<name>A0A7Z2VR96_9BACL</name>
<dbReference type="PANTHER" id="PTHR30244:SF34">
    <property type="entry name" value="DTDP-4-AMINO-4,6-DIDEOXYGALACTOSE TRANSAMINASE"/>
    <property type="match status" value="1"/>
</dbReference>
<dbReference type="InterPro" id="IPR015421">
    <property type="entry name" value="PyrdxlP-dep_Trfase_major"/>
</dbReference>
<proteinExistence type="inferred from homology"/>
<feature type="active site" description="Proton acceptor" evidence="1">
    <location>
        <position position="203"/>
    </location>
</feature>
<dbReference type="RefSeq" id="WP_169283724.1">
    <property type="nucleotide sequence ID" value="NZ_CP051680.1"/>
</dbReference>
<dbReference type="GO" id="GO:0000271">
    <property type="term" value="P:polysaccharide biosynthetic process"/>
    <property type="evidence" value="ECO:0007669"/>
    <property type="project" value="TreeGrafter"/>
</dbReference>
<dbReference type="GO" id="GO:0008483">
    <property type="term" value="F:transaminase activity"/>
    <property type="evidence" value="ECO:0007669"/>
    <property type="project" value="UniProtKB-KW"/>
</dbReference>
<dbReference type="EMBL" id="CP051680">
    <property type="protein sequence ID" value="QJD87480.1"/>
    <property type="molecule type" value="Genomic_DNA"/>
</dbReference>
<keyword evidence="2 3" id="KW-0663">Pyridoxal phosphate</keyword>
<dbReference type="InterPro" id="IPR000653">
    <property type="entry name" value="DegT/StrS_aminotransferase"/>
</dbReference>
<sequence>MSKLAIHGGTPVRTKDFAEWPIFDQLEEKLLLQALRSGKWGGTGQANSPEFNNLIEQFERDFAELHQAKYAVSCVNGTIAITAALQAADVKPGDEVIMPPYTFIATASAALAYGAIPVFVDIEENTLQIDPDAVERAITPRTKAIVAVHIAGAPARMDRLLDIASRHDLRLIEDSAQAVGASFAGRPVGAIGDVGTFSFQSSKNLNCGEGGVIVTNDPEIWEKAWSVCNVGRIPNGAWYQHERIGQNYRLTELQAAILLAQMTRLEQQMAVREKNAALLDQLLSRNEAFRVVQATEGTTRHAYHLYMLRIAPNAADYIEKNDFIRKINAEGIPISYGYVPLHQNSAILDSIEQWTGERREYSCPVCERLCQREALWLHQTVMLGDEQAMHDIADALDKVASSYR</sequence>
<evidence type="ECO:0000256" key="3">
    <source>
        <dbReference type="RuleBase" id="RU004508"/>
    </source>
</evidence>
<accession>A0A7Z2VR96</accession>
<dbReference type="PANTHER" id="PTHR30244">
    <property type="entry name" value="TRANSAMINASE"/>
    <property type="match status" value="1"/>
</dbReference>